<proteinExistence type="predicted"/>
<dbReference type="EMBL" id="UINC01207739">
    <property type="protein sequence ID" value="SVE29960.1"/>
    <property type="molecule type" value="Genomic_DNA"/>
</dbReference>
<keyword evidence="1" id="KW-0472">Membrane</keyword>
<organism evidence="2">
    <name type="scientific">marine metagenome</name>
    <dbReference type="NCBI Taxonomy" id="408172"/>
    <lineage>
        <taxon>unclassified sequences</taxon>
        <taxon>metagenomes</taxon>
        <taxon>ecological metagenomes</taxon>
    </lineage>
</organism>
<feature type="transmembrane region" description="Helical" evidence="1">
    <location>
        <begin position="48"/>
        <end position="65"/>
    </location>
</feature>
<feature type="non-terminal residue" evidence="2">
    <location>
        <position position="131"/>
    </location>
</feature>
<keyword evidence="1" id="KW-0812">Transmembrane</keyword>
<reference evidence="2" key="1">
    <citation type="submission" date="2018-05" db="EMBL/GenBank/DDBJ databases">
        <authorList>
            <person name="Lanie J.A."/>
            <person name="Ng W.-L."/>
            <person name="Kazmierczak K.M."/>
            <person name="Andrzejewski T.M."/>
            <person name="Davidsen T.M."/>
            <person name="Wayne K.J."/>
            <person name="Tettelin H."/>
            <person name="Glass J.I."/>
            <person name="Rusch D."/>
            <person name="Podicherti R."/>
            <person name="Tsui H.-C.T."/>
            <person name="Winkler M.E."/>
        </authorList>
    </citation>
    <scope>NUCLEOTIDE SEQUENCE</scope>
</reference>
<sequence length="131" mass="14222">MAPERVDLLTREGRDGIVTIAPKGRVSALWEMDRMTSTTARQHRRTRLVRTVLLLVALAAPALLAQPAQAQQMDTGAPTLEGIFADMSYRNVGPSRGGRVTAVAGHRDHPFTFYMGAVGGGVWKTENYGTT</sequence>
<protein>
    <submittedName>
        <fullName evidence="2">Uncharacterized protein</fullName>
    </submittedName>
</protein>
<evidence type="ECO:0000256" key="1">
    <source>
        <dbReference type="SAM" id="Phobius"/>
    </source>
</evidence>
<name>A0A383CCX7_9ZZZZ</name>
<accession>A0A383CCX7</accession>
<dbReference type="InterPro" id="IPR015943">
    <property type="entry name" value="WD40/YVTN_repeat-like_dom_sf"/>
</dbReference>
<gene>
    <name evidence="2" type="ORF">METZ01_LOCUS482814</name>
</gene>
<evidence type="ECO:0000313" key="2">
    <source>
        <dbReference type="EMBL" id="SVE29960.1"/>
    </source>
</evidence>
<keyword evidence="1" id="KW-1133">Transmembrane helix</keyword>
<dbReference type="Gene3D" id="2.130.10.10">
    <property type="entry name" value="YVTN repeat-like/Quinoprotein amine dehydrogenase"/>
    <property type="match status" value="1"/>
</dbReference>
<dbReference type="AlphaFoldDB" id="A0A383CCX7"/>